<dbReference type="InterPro" id="IPR001763">
    <property type="entry name" value="Rhodanese-like_dom"/>
</dbReference>
<dbReference type="RefSeq" id="XP_022769285.1">
    <property type="nucleotide sequence ID" value="XM_022913550.1"/>
</dbReference>
<keyword evidence="2" id="KW-1185">Reference proteome</keyword>
<dbReference type="PROSITE" id="PS50206">
    <property type="entry name" value="RHODANESE_3"/>
    <property type="match status" value="1"/>
</dbReference>
<dbReference type="Proteomes" id="UP000515121">
    <property type="component" value="Unplaced"/>
</dbReference>
<reference evidence="3" key="1">
    <citation type="submission" date="2025-08" db="UniProtKB">
        <authorList>
            <consortium name="RefSeq"/>
        </authorList>
    </citation>
    <scope>IDENTIFICATION</scope>
    <source>
        <tissue evidence="3">Fruit stalk</tissue>
    </source>
</reference>
<dbReference type="InterPro" id="IPR052367">
    <property type="entry name" value="Thiosulfate_ST/Rhodanese-like"/>
</dbReference>
<dbReference type="Gene3D" id="3.40.250.10">
    <property type="entry name" value="Rhodanese-like domain"/>
    <property type="match status" value="1"/>
</dbReference>
<dbReference type="PANTHER" id="PTHR45431">
    <property type="entry name" value="RHODANESE-LIKE DOMAIN-CONTAINING PROTEIN 15, CHLOROPLASTIC"/>
    <property type="match status" value="1"/>
</dbReference>
<protein>
    <submittedName>
        <fullName evidence="3">Thiosulfate sulfurtransferase 16, chloroplastic-like isoform X1</fullName>
    </submittedName>
</protein>
<dbReference type="SMART" id="SM00450">
    <property type="entry name" value="RHOD"/>
    <property type="match status" value="1"/>
</dbReference>
<name>A0A6P6AWZ9_DURZI</name>
<evidence type="ECO:0000313" key="3">
    <source>
        <dbReference type="RefSeq" id="XP_022769285.1"/>
    </source>
</evidence>
<dbReference type="Pfam" id="PF00581">
    <property type="entry name" value="Rhodanese"/>
    <property type="match status" value="1"/>
</dbReference>
<accession>A0A6P6AWZ9</accession>
<dbReference type="AlphaFoldDB" id="A0A6P6AWZ9"/>
<evidence type="ECO:0000313" key="2">
    <source>
        <dbReference type="Proteomes" id="UP000515121"/>
    </source>
</evidence>
<proteinExistence type="predicted"/>
<dbReference type="PANTHER" id="PTHR45431:SF6">
    <property type="entry name" value="RHODANESE DOMAIN-CONTAINING PROTEIN"/>
    <property type="match status" value="1"/>
</dbReference>
<organism evidence="2 3">
    <name type="scientific">Durio zibethinus</name>
    <name type="common">Durian</name>
    <dbReference type="NCBI Taxonomy" id="66656"/>
    <lineage>
        <taxon>Eukaryota</taxon>
        <taxon>Viridiplantae</taxon>
        <taxon>Streptophyta</taxon>
        <taxon>Embryophyta</taxon>
        <taxon>Tracheophyta</taxon>
        <taxon>Spermatophyta</taxon>
        <taxon>Magnoliopsida</taxon>
        <taxon>eudicotyledons</taxon>
        <taxon>Gunneridae</taxon>
        <taxon>Pentapetalae</taxon>
        <taxon>rosids</taxon>
        <taxon>malvids</taxon>
        <taxon>Malvales</taxon>
        <taxon>Malvaceae</taxon>
        <taxon>Helicteroideae</taxon>
        <taxon>Durio</taxon>
    </lineage>
</organism>
<dbReference type="GeneID" id="111312862"/>
<gene>
    <name evidence="3" type="primary">LOC111312862</name>
</gene>
<dbReference type="InterPro" id="IPR036873">
    <property type="entry name" value="Rhodanese-like_dom_sf"/>
</dbReference>
<dbReference type="CDD" id="cd00158">
    <property type="entry name" value="RHOD"/>
    <property type="match status" value="1"/>
</dbReference>
<dbReference type="OrthoDB" id="566238at2759"/>
<dbReference type="KEGG" id="dzi:111312862"/>
<feature type="domain" description="Rhodanese" evidence="1">
    <location>
        <begin position="60"/>
        <end position="139"/>
    </location>
</feature>
<sequence length="164" mass="18585">MYIYIYTHAIWYTNHNLLSQFFLRKMASLASSSCSTESVANKELDVKSRSVSVRMAHELLQAGHRYLDVRTSEEFNAGHPPAAVNIPYYNVIKNGGKEMLKNPKFLEEVSSEFGKEEKFIVGCRSGGRSQMAATDLQAAVSYNFEIFVVHYPIKTINCFPNSMK</sequence>
<dbReference type="SUPFAM" id="SSF52821">
    <property type="entry name" value="Rhodanese/Cell cycle control phosphatase"/>
    <property type="match status" value="1"/>
</dbReference>
<evidence type="ECO:0000259" key="1">
    <source>
        <dbReference type="PROSITE" id="PS50206"/>
    </source>
</evidence>